<feature type="domain" description="Major facilitator superfamily (MFS) profile" evidence="7">
    <location>
        <begin position="24"/>
        <end position="443"/>
    </location>
</feature>
<dbReference type="Pfam" id="PF07690">
    <property type="entry name" value="MFS_1"/>
    <property type="match status" value="1"/>
</dbReference>
<comment type="subcellular location">
    <subcellularLocation>
        <location evidence="1">Cell inner membrane</location>
        <topology evidence="1">Multi-pass membrane protein</topology>
    </subcellularLocation>
</comment>
<evidence type="ECO:0000256" key="1">
    <source>
        <dbReference type="ARBA" id="ARBA00004429"/>
    </source>
</evidence>
<keyword evidence="3 6" id="KW-0812">Transmembrane</keyword>
<protein>
    <submittedName>
        <fullName evidence="8">Sugar:proton symporter</fullName>
    </submittedName>
</protein>
<dbReference type="PANTHER" id="PTHR43702:SF11">
    <property type="entry name" value="L-FUCOSE-PROTON SYMPORTER"/>
    <property type="match status" value="1"/>
</dbReference>
<dbReference type="Proteomes" id="UP000287533">
    <property type="component" value="Unassembled WGS sequence"/>
</dbReference>
<dbReference type="InterPro" id="IPR011701">
    <property type="entry name" value="MFS"/>
</dbReference>
<feature type="transmembrane region" description="Helical" evidence="6">
    <location>
        <begin position="154"/>
        <end position="176"/>
    </location>
</feature>
<evidence type="ECO:0000313" key="8">
    <source>
        <dbReference type="EMBL" id="RSX54253.1"/>
    </source>
</evidence>
<keyword evidence="5 6" id="KW-0472">Membrane</keyword>
<feature type="transmembrane region" description="Helical" evidence="6">
    <location>
        <begin position="63"/>
        <end position="84"/>
    </location>
</feature>
<organism evidence="8 9">
    <name type="scientific">Bifidobacterium goeldii</name>
    <dbReference type="NCBI Taxonomy" id="2306975"/>
    <lineage>
        <taxon>Bacteria</taxon>
        <taxon>Bacillati</taxon>
        <taxon>Actinomycetota</taxon>
        <taxon>Actinomycetes</taxon>
        <taxon>Bifidobacteriales</taxon>
        <taxon>Bifidobacteriaceae</taxon>
        <taxon>Bifidobacterium</taxon>
    </lineage>
</organism>
<dbReference type="GO" id="GO:0015535">
    <property type="term" value="F:fucose:proton symporter activity"/>
    <property type="evidence" value="ECO:0007669"/>
    <property type="project" value="InterPro"/>
</dbReference>
<keyword evidence="2" id="KW-1003">Cell membrane</keyword>
<dbReference type="AlphaFoldDB" id="A0A430FN38"/>
<dbReference type="InterPro" id="IPR005275">
    <property type="entry name" value="Lfuc_symporter_FucP"/>
</dbReference>
<evidence type="ECO:0000256" key="3">
    <source>
        <dbReference type="ARBA" id="ARBA00022692"/>
    </source>
</evidence>
<dbReference type="NCBIfam" id="TIGR00885">
    <property type="entry name" value="fucP"/>
    <property type="match status" value="1"/>
</dbReference>
<proteinExistence type="predicted"/>
<dbReference type="OrthoDB" id="9795150at2"/>
<feature type="transmembrane region" description="Helical" evidence="6">
    <location>
        <begin position="24"/>
        <end position="43"/>
    </location>
</feature>
<dbReference type="PROSITE" id="PS50850">
    <property type="entry name" value="MFS"/>
    <property type="match status" value="1"/>
</dbReference>
<feature type="transmembrane region" description="Helical" evidence="6">
    <location>
        <begin position="114"/>
        <end position="133"/>
    </location>
</feature>
<evidence type="ECO:0000256" key="2">
    <source>
        <dbReference type="ARBA" id="ARBA00022475"/>
    </source>
</evidence>
<evidence type="ECO:0000256" key="5">
    <source>
        <dbReference type="ARBA" id="ARBA00023136"/>
    </source>
</evidence>
<gene>
    <name evidence="8" type="ORF">D2E25_0561</name>
</gene>
<dbReference type="GO" id="GO:0005886">
    <property type="term" value="C:plasma membrane"/>
    <property type="evidence" value="ECO:0007669"/>
    <property type="project" value="UniProtKB-SubCell"/>
</dbReference>
<evidence type="ECO:0000256" key="4">
    <source>
        <dbReference type="ARBA" id="ARBA00022989"/>
    </source>
</evidence>
<evidence type="ECO:0000256" key="6">
    <source>
        <dbReference type="SAM" id="Phobius"/>
    </source>
</evidence>
<feature type="transmembrane region" description="Helical" evidence="6">
    <location>
        <begin position="356"/>
        <end position="378"/>
    </location>
</feature>
<feature type="transmembrane region" description="Helical" evidence="6">
    <location>
        <begin position="209"/>
        <end position="229"/>
    </location>
</feature>
<dbReference type="CDD" id="cd17394">
    <property type="entry name" value="MFS_FucP_like"/>
    <property type="match status" value="1"/>
</dbReference>
<feature type="transmembrane region" description="Helical" evidence="6">
    <location>
        <begin position="91"/>
        <end position="108"/>
    </location>
</feature>
<accession>A0A430FN38</accession>
<dbReference type="EMBL" id="QXGL01000001">
    <property type="protein sequence ID" value="RSX54253.1"/>
    <property type="molecule type" value="Genomic_DNA"/>
</dbReference>
<dbReference type="Gene3D" id="1.20.1250.20">
    <property type="entry name" value="MFS general substrate transporter like domains"/>
    <property type="match status" value="2"/>
</dbReference>
<reference evidence="8 9" key="1">
    <citation type="submission" date="2018-09" db="EMBL/GenBank/DDBJ databases">
        <title>Characterization of the phylogenetic diversity of five novel species belonging to the genus Bifidobacterium.</title>
        <authorList>
            <person name="Lugli G.A."/>
            <person name="Duranti S."/>
            <person name="Milani C."/>
        </authorList>
    </citation>
    <scope>NUCLEOTIDE SEQUENCE [LARGE SCALE GENOMIC DNA]</scope>
    <source>
        <strain evidence="8 9">2034B</strain>
    </source>
</reference>
<feature type="transmembrane region" description="Helical" evidence="6">
    <location>
        <begin position="302"/>
        <end position="320"/>
    </location>
</feature>
<keyword evidence="9" id="KW-1185">Reference proteome</keyword>
<feature type="transmembrane region" description="Helical" evidence="6">
    <location>
        <begin position="332"/>
        <end position="350"/>
    </location>
</feature>
<feature type="transmembrane region" description="Helical" evidence="6">
    <location>
        <begin position="390"/>
        <end position="411"/>
    </location>
</feature>
<keyword evidence="4 6" id="KW-1133">Transmembrane helix</keyword>
<dbReference type="InterPro" id="IPR050375">
    <property type="entry name" value="MFS_TsgA-like"/>
</dbReference>
<feature type="transmembrane region" description="Helical" evidence="6">
    <location>
        <begin position="261"/>
        <end position="282"/>
    </location>
</feature>
<dbReference type="InterPro" id="IPR020846">
    <property type="entry name" value="MFS_dom"/>
</dbReference>
<dbReference type="SUPFAM" id="SSF103473">
    <property type="entry name" value="MFS general substrate transporter"/>
    <property type="match status" value="1"/>
</dbReference>
<dbReference type="PANTHER" id="PTHR43702">
    <property type="entry name" value="L-FUCOSE-PROTON SYMPORTER"/>
    <property type="match status" value="1"/>
</dbReference>
<name>A0A430FN38_9BIFI</name>
<dbReference type="InterPro" id="IPR036259">
    <property type="entry name" value="MFS_trans_sf"/>
</dbReference>
<feature type="transmembrane region" description="Helical" evidence="6">
    <location>
        <begin position="417"/>
        <end position="436"/>
    </location>
</feature>
<sequence>MSNTTAAKTPWVESPDGYLDRTPVLQFAMTSVLFAFWAIASSLNDVLITQFKAVFELSDMQTAFVQSAFYAGYFIIAIPASLFIKKTSYKVGIMTGLAFFALGCFIFFPASRLVTYEVFLFAIFVEAIGLSFLETSADTYATLLGPKRLSTLRLNVAQTMNALGLLTGILLGKYLVFQDSNLHTEMEKLRATDPAKALEYGSDQLSRTLQPYMVVMAIMLLFIVLFAIVKFPKCRPQTKEGDVAKAKLGETLSYLGHNGRFWQGIAVQFIYIGAQTGIWSFTIRLALNISEQAGAPISDRDAANYMIISYIIFFAGRISASYLLSKFRETRVLAAYMIIGFLVLLGTAFIPGMAAVWLAVLVSLFLGPGWPTIYSRTLKTVEDRRHTETAGAIIVMALVGGAILPMAQGALSDATSMQFSFILPAIELLIVGLYFITEFKRDKYTPAQLKAMTEEGKIEN</sequence>
<dbReference type="RefSeq" id="WP_125979494.1">
    <property type="nucleotide sequence ID" value="NZ_QXGL01000001.1"/>
</dbReference>
<evidence type="ECO:0000259" key="7">
    <source>
        <dbReference type="PROSITE" id="PS50850"/>
    </source>
</evidence>
<comment type="caution">
    <text evidence="8">The sequence shown here is derived from an EMBL/GenBank/DDBJ whole genome shotgun (WGS) entry which is preliminary data.</text>
</comment>
<evidence type="ECO:0000313" key="9">
    <source>
        <dbReference type="Proteomes" id="UP000287533"/>
    </source>
</evidence>